<dbReference type="PANTHER" id="PTHR48047:SF229">
    <property type="entry name" value="UDP-GLYCOSYLTRANSFERASE 73C3-RELATED"/>
    <property type="match status" value="1"/>
</dbReference>
<comment type="caution">
    <text evidence="3">The sequence shown here is derived from an EMBL/GenBank/DDBJ whole genome shotgun (WGS) entry which is preliminary data.</text>
</comment>
<dbReference type="SUPFAM" id="SSF53756">
    <property type="entry name" value="UDP-Glycosyltransferase/glycogen phosphorylase"/>
    <property type="match status" value="1"/>
</dbReference>
<organism evidence="3 4">
    <name type="scientific">Hibiscus syriacus</name>
    <name type="common">Rose of Sharon</name>
    <dbReference type="NCBI Taxonomy" id="106335"/>
    <lineage>
        <taxon>Eukaryota</taxon>
        <taxon>Viridiplantae</taxon>
        <taxon>Streptophyta</taxon>
        <taxon>Embryophyta</taxon>
        <taxon>Tracheophyta</taxon>
        <taxon>Spermatophyta</taxon>
        <taxon>Magnoliopsida</taxon>
        <taxon>eudicotyledons</taxon>
        <taxon>Gunneridae</taxon>
        <taxon>Pentapetalae</taxon>
        <taxon>rosids</taxon>
        <taxon>malvids</taxon>
        <taxon>Malvales</taxon>
        <taxon>Malvaceae</taxon>
        <taxon>Malvoideae</taxon>
        <taxon>Hibiscus</taxon>
    </lineage>
</organism>
<dbReference type="AlphaFoldDB" id="A0A6A3BQX6"/>
<gene>
    <name evidence="3" type="ORF">F3Y22_tig00109980pilonHSYRG00080</name>
</gene>
<name>A0A6A3BQX6_HIBSY</name>
<dbReference type="Proteomes" id="UP000436088">
    <property type="component" value="Unassembled WGS sequence"/>
</dbReference>
<proteinExistence type="inferred from homology"/>
<dbReference type="EMBL" id="VEPZ02000796">
    <property type="protein sequence ID" value="KAE8719023.1"/>
    <property type="molecule type" value="Genomic_DNA"/>
</dbReference>
<keyword evidence="2" id="KW-0328">Glycosyltransferase</keyword>
<comment type="similarity">
    <text evidence="1">Belongs to the UDP-glycosyltransferase family.</text>
</comment>
<evidence type="ECO:0000313" key="4">
    <source>
        <dbReference type="Proteomes" id="UP000436088"/>
    </source>
</evidence>
<evidence type="ECO:0000256" key="2">
    <source>
        <dbReference type="ARBA" id="ARBA00022676"/>
    </source>
</evidence>
<keyword evidence="2" id="KW-0808">Transferase</keyword>
<sequence length="278" mass="31220">MGYISEKPHFVLFPFVAQGHLLPMVDIGTLMAQRDVIVTIVTTPHNADRVQKSISKAIELVHPIRLVQLRFPGNEVGLPDGVENVDMVHSVEDFRKFFVAANKMEDEVEKLFKVPRISFNGFCCFCTLCLHNIHSSKIHETVGSDSEYFTVPGLTEKVEFTKVQLPLDRVDESWKEIVRSFVEASKATYGVVINTFEELEPAFVEEYRKVTKAWCIGPVSLSHKDESDKAERGNKASINEQQCLKWLDSKGTKSVIYACLGSISTVKCPELIELGLGL</sequence>
<dbReference type="GO" id="GO:0035251">
    <property type="term" value="F:UDP-glucosyltransferase activity"/>
    <property type="evidence" value="ECO:0007669"/>
    <property type="project" value="TreeGrafter"/>
</dbReference>
<evidence type="ECO:0000313" key="3">
    <source>
        <dbReference type="EMBL" id="KAE8719023.1"/>
    </source>
</evidence>
<protein>
    <submittedName>
        <fullName evidence="3">UDP-Glycosyltransferase superfamily protein</fullName>
    </submittedName>
</protein>
<keyword evidence="4" id="KW-1185">Reference proteome</keyword>
<dbReference type="PANTHER" id="PTHR48047">
    <property type="entry name" value="GLYCOSYLTRANSFERASE"/>
    <property type="match status" value="1"/>
</dbReference>
<accession>A0A6A3BQX6</accession>
<evidence type="ECO:0000256" key="1">
    <source>
        <dbReference type="ARBA" id="ARBA00009995"/>
    </source>
</evidence>
<reference evidence="3" key="1">
    <citation type="submission" date="2019-09" db="EMBL/GenBank/DDBJ databases">
        <title>Draft genome information of white flower Hibiscus syriacus.</title>
        <authorList>
            <person name="Kim Y.-M."/>
        </authorList>
    </citation>
    <scope>NUCLEOTIDE SEQUENCE [LARGE SCALE GENOMIC DNA]</scope>
    <source>
        <strain evidence="3">YM2019G1</strain>
    </source>
</reference>
<dbReference type="Gene3D" id="3.40.50.2000">
    <property type="entry name" value="Glycogen Phosphorylase B"/>
    <property type="match status" value="3"/>
</dbReference>